<protein>
    <submittedName>
        <fullName evidence="2">Uncharacterized protein</fullName>
    </submittedName>
</protein>
<proteinExistence type="predicted"/>
<evidence type="ECO:0000313" key="3">
    <source>
        <dbReference type="Proteomes" id="UP000233766"/>
    </source>
</evidence>
<keyword evidence="1" id="KW-0812">Transmembrane</keyword>
<keyword evidence="1" id="KW-0472">Membrane</keyword>
<evidence type="ECO:0000256" key="1">
    <source>
        <dbReference type="SAM" id="Phobius"/>
    </source>
</evidence>
<gene>
    <name evidence="2" type="ORF">ATK86_3951</name>
</gene>
<feature type="transmembrane region" description="Helical" evidence="1">
    <location>
        <begin position="347"/>
        <end position="366"/>
    </location>
</feature>
<accession>A0A2N3VD77</accession>
<sequence>MPESAANSGSSELADHRDVAPFVDNHLSSSTSRTAVFLISASVIYGVLTIGLLILSRTSPDRARELSLKLTIDTSTGIDLLAVIATVVVALNIAAWWTRTSSPSQATATASESTERLKGRAAEFARHLHFSDAALALGLTAAVVGLASLADAVHDDNLLTGVVIVVIATAISIISIDSQSGLRDSLALSRALTRHRQRSDLARLNNIVREPTTGDDESPPRWSDLATSARWAGHAWSRRLWWAYEVIVVVSITVAGPAVVVGTDRLIRSDTEGYWQGLVWLIVATLGYWAIVSVLILMPLWLIVCRPVFTARAIAAICAGLLALFIALPFVYIGTADDSIVVRLTQGAASSWWILAPIIIMIRSLVTRDDHVRWFPARFARRALRRLICLQIASLKKQLGIGTQESGSSGAAIPNWLQFWTIPMLLVSASRRWYRSASGMEIPQPQPQRPTDLASS</sequence>
<feature type="transmembrane region" description="Helical" evidence="1">
    <location>
        <begin position="280"/>
        <end position="302"/>
    </location>
</feature>
<dbReference type="Proteomes" id="UP000233766">
    <property type="component" value="Unassembled WGS sequence"/>
</dbReference>
<dbReference type="EMBL" id="PJMW01000002">
    <property type="protein sequence ID" value="PKV79555.1"/>
    <property type="molecule type" value="Genomic_DNA"/>
</dbReference>
<evidence type="ECO:0000313" key="2">
    <source>
        <dbReference type="EMBL" id="PKV79555.1"/>
    </source>
</evidence>
<feature type="transmembrane region" description="Helical" evidence="1">
    <location>
        <begin position="35"/>
        <end position="55"/>
    </location>
</feature>
<feature type="transmembrane region" description="Helical" evidence="1">
    <location>
        <begin position="314"/>
        <end position="335"/>
    </location>
</feature>
<dbReference type="RefSeq" id="WP_143876020.1">
    <property type="nucleotide sequence ID" value="NZ_PJMW01000002.1"/>
</dbReference>
<reference evidence="2 3" key="1">
    <citation type="submission" date="2017-12" db="EMBL/GenBank/DDBJ databases">
        <title>Sequencing the genomes of 1000 Actinobacteria strains.</title>
        <authorList>
            <person name="Klenk H.-P."/>
        </authorList>
    </citation>
    <scope>NUCLEOTIDE SEQUENCE [LARGE SCALE GENOMIC DNA]</scope>
    <source>
        <strain evidence="2 3">DSM 44489</strain>
    </source>
</reference>
<keyword evidence="3" id="KW-1185">Reference proteome</keyword>
<organism evidence="2 3">
    <name type="scientific">Nocardia fluminea</name>
    <dbReference type="NCBI Taxonomy" id="134984"/>
    <lineage>
        <taxon>Bacteria</taxon>
        <taxon>Bacillati</taxon>
        <taxon>Actinomycetota</taxon>
        <taxon>Actinomycetes</taxon>
        <taxon>Mycobacteriales</taxon>
        <taxon>Nocardiaceae</taxon>
        <taxon>Nocardia</taxon>
    </lineage>
</organism>
<dbReference type="AlphaFoldDB" id="A0A2N3VD77"/>
<dbReference type="OrthoDB" id="9898683at2"/>
<feature type="transmembrane region" description="Helical" evidence="1">
    <location>
        <begin position="240"/>
        <end position="260"/>
    </location>
</feature>
<comment type="caution">
    <text evidence="2">The sequence shown here is derived from an EMBL/GenBank/DDBJ whole genome shotgun (WGS) entry which is preliminary data.</text>
</comment>
<keyword evidence="1" id="KW-1133">Transmembrane helix</keyword>
<name>A0A2N3VD77_9NOCA</name>
<feature type="transmembrane region" description="Helical" evidence="1">
    <location>
        <begin position="158"/>
        <end position="176"/>
    </location>
</feature>
<feature type="transmembrane region" description="Helical" evidence="1">
    <location>
        <begin position="76"/>
        <end position="97"/>
    </location>
</feature>